<reference evidence="1 2" key="1">
    <citation type="submission" date="2023-02" db="EMBL/GenBank/DDBJ databases">
        <title>LHISI_Scaffold_Assembly.</title>
        <authorList>
            <person name="Stuart O.P."/>
            <person name="Cleave R."/>
            <person name="Magrath M.J.L."/>
            <person name="Mikheyev A.S."/>
        </authorList>
    </citation>
    <scope>NUCLEOTIDE SEQUENCE [LARGE SCALE GENOMIC DNA]</scope>
    <source>
        <strain evidence="1">Daus_M_001</strain>
        <tissue evidence="1">Leg muscle</tissue>
    </source>
</reference>
<evidence type="ECO:0000313" key="1">
    <source>
        <dbReference type="EMBL" id="KAJ8878391.1"/>
    </source>
</evidence>
<accession>A0ABQ9H2I1</accession>
<comment type="caution">
    <text evidence="1">The sequence shown here is derived from an EMBL/GenBank/DDBJ whole genome shotgun (WGS) entry which is preliminary data.</text>
</comment>
<sequence>MCATHPPHVFRPLSFFLQRRCAEVPVSWKRGGGSEGFLGVYIEVRELPLWESPLAGMLVLCSEWCPPRDLVHGQQELVTEFFCEACSMTLILKEGVYGLSCDERHHVTARPQPALADICVADGCFSGSSPERSTVDGERGELLALLRARTPQNGDVWLRSFRQLGQEAGSGVNGVMDDGLCGICVVVWVEEEKNPSGEEDIPSLSFIIVGCVEKQLLLNWAAFTKVSEETLSPAYFGRVESVLGEGSQASLHESVGWGEYPQPDGSSGASLRFMVAILTEGVLRKLRIEGINRRNSRSGSNRRSQRKPRRLAVSCSTIPTCEHLGSTPPGIGPGSPRWEASSLTTRLRLEQNRRELGDFGFVGGAIRPLGAMTDRRKGQLAVCRPWSVPAVAAKRGGGDGQKDTHIYVKVLDAGTLRKLPRYMRETCRRKTVLLLGRRSGAQKRERVLCSSARFLHREKAPSSPHAYQGDKLQLVRGTIPRGAFDAHEVSALLDCRHKTALCNYVSFTSHKERRGRGEAVGATVAERLAYSPPTKAIPGSVPCRVTPDFRMWESCRMMPLFGGFSRGYPVSPALSFRCCSILISVTCVGSKDLDMVNAMFDSLPLSRMNCRIAANESKQSWLVSKFIGQMTAAKVLHAVQHVADQQMAARRRLRGCWRCAKTLNTGASSCEGTARGPTCSSQQMAARRRLRGCWRCAKTLNTGASSCEGTARGQHVAHQEMAVCRRLRGCWRCAKTSNTPGASSCEGTARGPTCSSPADGRSSQATLVLEVCEDVVTHHGASSCELPADGLSSQATWVLEVCEDVEHTWLLRAAKVLHAVQHVDPADGRSSQAAWVLEVCEDVEHTGASSCEGTACGPTVADQQMALVAGSWVLEVCEDVNTLVLRAAKVLHAVQHVAHQQMGRSSQATWVLEVCEDVEHRCFELRRRWPFVAGYVGVGGVRRRLTHLVLRAAKVLHAVQHVAHQQMAVRRRLRWCWRCAKTSNTPGASSCEGTARGPTCSSPADGRSSQATWVLEVCEDVEHTYCFELRSRWPLVAGYVGVGGVRRRRTHLVLRAAKVLHAVQHVADQQMDARRRLRGCWRCAKTLNTPGASSCEGTARGPTRS</sequence>
<organism evidence="1 2">
    <name type="scientific">Dryococelus australis</name>
    <dbReference type="NCBI Taxonomy" id="614101"/>
    <lineage>
        <taxon>Eukaryota</taxon>
        <taxon>Metazoa</taxon>
        <taxon>Ecdysozoa</taxon>
        <taxon>Arthropoda</taxon>
        <taxon>Hexapoda</taxon>
        <taxon>Insecta</taxon>
        <taxon>Pterygota</taxon>
        <taxon>Neoptera</taxon>
        <taxon>Polyneoptera</taxon>
        <taxon>Phasmatodea</taxon>
        <taxon>Verophasmatodea</taxon>
        <taxon>Anareolatae</taxon>
        <taxon>Phasmatidae</taxon>
        <taxon>Eurycanthinae</taxon>
        <taxon>Dryococelus</taxon>
    </lineage>
</organism>
<keyword evidence="2" id="KW-1185">Reference proteome</keyword>
<protein>
    <submittedName>
        <fullName evidence="1">Uncharacterized protein</fullName>
    </submittedName>
</protein>
<name>A0ABQ9H2I1_9NEOP</name>
<evidence type="ECO:0000313" key="2">
    <source>
        <dbReference type="Proteomes" id="UP001159363"/>
    </source>
</evidence>
<gene>
    <name evidence="1" type="ORF">PR048_018969</name>
</gene>
<dbReference type="Proteomes" id="UP001159363">
    <property type="component" value="Chromosome 6"/>
</dbReference>
<dbReference type="EMBL" id="JARBHB010000007">
    <property type="protein sequence ID" value="KAJ8878391.1"/>
    <property type="molecule type" value="Genomic_DNA"/>
</dbReference>
<proteinExistence type="predicted"/>